<keyword evidence="1 2" id="KW-0732">Signal</keyword>
<dbReference type="InterPro" id="IPR050811">
    <property type="entry name" value="Phosphate_ABC_transporter"/>
</dbReference>
<organism evidence="4 5">
    <name type="scientific">Tistlia consotensis USBA 355</name>
    <dbReference type="NCBI Taxonomy" id="560819"/>
    <lineage>
        <taxon>Bacteria</taxon>
        <taxon>Pseudomonadati</taxon>
        <taxon>Pseudomonadota</taxon>
        <taxon>Alphaproteobacteria</taxon>
        <taxon>Rhodospirillales</taxon>
        <taxon>Rhodovibrionaceae</taxon>
        <taxon>Tistlia</taxon>
    </lineage>
</organism>
<sequence>MACLSLPVRRRTLAGLAAVLLAPALAVPAMAADALRIGGTGAALAVADALGKAFAAGRPEVEITVLPSLGSSGALRALADGAVELAIAARPLKPEERAAGLDAVLFARTPFVFVTARPSAQPLDSAALAALYADPAPHWADGTPLRIVLRPETDSDSTLLAERLPGMAGALALARRRPEVPVAATDQDNLRIAQEMPGSLTAATLLQLLGEGADLRLLPLDGVAPGLEALEAGRYPLFKELYLVTRRDAGPTTRAFLAFLASDRARTILRRAGGLPLL</sequence>
<accession>A0A1Y6B590</accession>
<dbReference type="AlphaFoldDB" id="A0A1Y6B590"/>
<dbReference type="Gene3D" id="3.40.190.10">
    <property type="entry name" value="Periplasmic binding protein-like II"/>
    <property type="match status" value="2"/>
</dbReference>
<dbReference type="PANTHER" id="PTHR30570">
    <property type="entry name" value="PERIPLASMIC PHOSPHATE BINDING COMPONENT OF PHOSPHATE ABC TRANSPORTER"/>
    <property type="match status" value="1"/>
</dbReference>
<proteinExistence type="predicted"/>
<protein>
    <submittedName>
        <fullName evidence="4">Phosphate ABC transporter substrate-binding protein, PhoT family</fullName>
    </submittedName>
</protein>
<dbReference type="STRING" id="560819.SAMN05428998_101543"/>
<dbReference type="EMBL" id="FWZX01000001">
    <property type="protein sequence ID" value="SME92909.1"/>
    <property type="molecule type" value="Genomic_DNA"/>
</dbReference>
<dbReference type="SUPFAM" id="SSF53850">
    <property type="entry name" value="Periplasmic binding protein-like II"/>
    <property type="match status" value="1"/>
</dbReference>
<feature type="signal peptide" evidence="2">
    <location>
        <begin position="1"/>
        <end position="31"/>
    </location>
</feature>
<feature type="chain" id="PRO_5013345946" evidence="2">
    <location>
        <begin position="32"/>
        <end position="278"/>
    </location>
</feature>
<gene>
    <name evidence="4" type="ORF">SAMN05428998_101543</name>
</gene>
<evidence type="ECO:0000259" key="3">
    <source>
        <dbReference type="Pfam" id="PF12849"/>
    </source>
</evidence>
<evidence type="ECO:0000256" key="2">
    <source>
        <dbReference type="SAM" id="SignalP"/>
    </source>
</evidence>
<feature type="domain" description="PBP" evidence="3">
    <location>
        <begin position="31"/>
        <end position="264"/>
    </location>
</feature>
<dbReference type="Pfam" id="PF12849">
    <property type="entry name" value="PBP_like_2"/>
    <property type="match status" value="1"/>
</dbReference>
<keyword evidence="5" id="KW-1185">Reference proteome</keyword>
<reference evidence="4 5" key="1">
    <citation type="submission" date="2017-04" db="EMBL/GenBank/DDBJ databases">
        <authorList>
            <person name="Afonso C.L."/>
            <person name="Miller P.J."/>
            <person name="Scott M.A."/>
            <person name="Spackman E."/>
            <person name="Goraichik I."/>
            <person name="Dimitrov K.M."/>
            <person name="Suarez D.L."/>
            <person name="Swayne D.E."/>
        </authorList>
    </citation>
    <scope>NUCLEOTIDE SEQUENCE [LARGE SCALE GENOMIC DNA]</scope>
    <source>
        <strain evidence="4 5">USBA 355</strain>
    </source>
</reference>
<evidence type="ECO:0000313" key="4">
    <source>
        <dbReference type="EMBL" id="SME92909.1"/>
    </source>
</evidence>
<evidence type="ECO:0000256" key="1">
    <source>
        <dbReference type="ARBA" id="ARBA00022729"/>
    </source>
</evidence>
<dbReference type="InterPro" id="IPR024370">
    <property type="entry name" value="PBP_domain"/>
</dbReference>
<dbReference type="Proteomes" id="UP000192917">
    <property type="component" value="Unassembled WGS sequence"/>
</dbReference>
<name>A0A1Y6B590_9PROT</name>
<dbReference type="PANTHER" id="PTHR30570:SF1">
    <property type="entry name" value="PHOSPHATE-BINDING PROTEIN PSTS"/>
    <property type="match status" value="1"/>
</dbReference>
<evidence type="ECO:0000313" key="5">
    <source>
        <dbReference type="Proteomes" id="UP000192917"/>
    </source>
</evidence>